<comment type="caution">
    <text evidence="2">The sequence shown here is derived from an EMBL/GenBank/DDBJ whole genome shotgun (WGS) entry which is preliminary data.</text>
</comment>
<evidence type="ECO:0000256" key="1">
    <source>
        <dbReference type="SAM" id="SignalP"/>
    </source>
</evidence>
<feature type="chain" id="PRO_5042530554" evidence="1">
    <location>
        <begin position="30"/>
        <end position="142"/>
    </location>
</feature>
<feature type="signal peptide" evidence="1">
    <location>
        <begin position="1"/>
        <end position="29"/>
    </location>
</feature>
<gene>
    <name evidence="2" type="ORF">LTR09_009803</name>
</gene>
<name>A0AAJ0G5G9_9PEZI</name>
<proteinExistence type="predicted"/>
<keyword evidence="3" id="KW-1185">Reference proteome</keyword>
<dbReference type="Proteomes" id="UP001271007">
    <property type="component" value="Unassembled WGS sequence"/>
</dbReference>
<reference evidence="2" key="1">
    <citation type="submission" date="2023-04" db="EMBL/GenBank/DDBJ databases">
        <title>Black Yeasts Isolated from many extreme environments.</title>
        <authorList>
            <person name="Coleine C."/>
            <person name="Stajich J.E."/>
            <person name="Selbmann L."/>
        </authorList>
    </citation>
    <scope>NUCLEOTIDE SEQUENCE</scope>
    <source>
        <strain evidence="2">CCFEE 5312</strain>
    </source>
</reference>
<keyword evidence="1" id="KW-0732">Signal</keyword>
<evidence type="ECO:0000313" key="3">
    <source>
        <dbReference type="Proteomes" id="UP001271007"/>
    </source>
</evidence>
<dbReference type="EMBL" id="JAWDJX010000044">
    <property type="protein sequence ID" value="KAK3048908.1"/>
    <property type="molecule type" value="Genomic_DNA"/>
</dbReference>
<protein>
    <submittedName>
        <fullName evidence="2">Uncharacterized protein</fullName>
    </submittedName>
</protein>
<accession>A0AAJ0G5G9</accession>
<dbReference type="AlphaFoldDB" id="A0AAJ0G5G9"/>
<organism evidence="2 3">
    <name type="scientific">Extremus antarcticus</name>
    <dbReference type="NCBI Taxonomy" id="702011"/>
    <lineage>
        <taxon>Eukaryota</taxon>
        <taxon>Fungi</taxon>
        <taxon>Dikarya</taxon>
        <taxon>Ascomycota</taxon>
        <taxon>Pezizomycotina</taxon>
        <taxon>Dothideomycetes</taxon>
        <taxon>Dothideomycetidae</taxon>
        <taxon>Mycosphaerellales</taxon>
        <taxon>Extremaceae</taxon>
        <taxon>Extremus</taxon>
    </lineage>
</organism>
<sequence length="142" mass="16411">MLLPLCRCPYLRDVLFSILLVSLVRNVTARPSTVSAALARRQGMYDTGDSMIDEDEQVHRREFFSFISRPDIDAPRWKVKIYDEEALDPGYWFVATYEWVEQGDKDNRAWVGPHIYDRRGELIWSGAPLFKGYNVTISACST</sequence>
<evidence type="ECO:0000313" key="2">
    <source>
        <dbReference type="EMBL" id="KAK3048908.1"/>
    </source>
</evidence>